<protein>
    <submittedName>
        <fullName evidence="2">Uncharacterized protein</fullName>
    </submittedName>
</protein>
<organism evidence="2 3">
    <name type="scientific">Deinococcus petrolearius</name>
    <dbReference type="NCBI Taxonomy" id="1751295"/>
    <lineage>
        <taxon>Bacteria</taxon>
        <taxon>Thermotogati</taxon>
        <taxon>Deinococcota</taxon>
        <taxon>Deinococci</taxon>
        <taxon>Deinococcales</taxon>
        <taxon>Deinococcaceae</taxon>
        <taxon>Deinococcus</taxon>
    </lineage>
</organism>
<dbReference type="RefSeq" id="WP_380047431.1">
    <property type="nucleotide sequence ID" value="NZ_JBHSOH010000006.1"/>
</dbReference>
<dbReference type="EMBL" id="JBHSOH010000006">
    <property type="protein sequence ID" value="MFC5847882.1"/>
    <property type="molecule type" value="Genomic_DNA"/>
</dbReference>
<reference evidence="3" key="1">
    <citation type="journal article" date="2019" name="Int. J. Syst. Evol. Microbiol.">
        <title>The Global Catalogue of Microorganisms (GCM) 10K type strain sequencing project: providing services to taxonomists for standard genome sequencing and annotation.</title>
        <authorList>
            <consortium name="The Broad Institute Genomics Platform"/>
            <consortium name="The Broad Institute Genome Sequencing Center for Infectious Disease"/>
            <person name="Wu L."/>
            <person name="Ma J."/>
        </authorList>
    </citation>
    <scope>NUCLEOTIDE SEQUENCE [LARGE SCALE GENOMIC DNA]</scope>
    <source>
        <strain evidence="3">CGMCC 1.15053</strain>
    </source>
</reference>
<keyword evidence="1" id="KW-0472">Membrane</keyword>
<dbReference type="Proteomes" id="UP001595979">
    <property type="component" value="Unassembled WGS sequence"/>
</dbReference>
<evidence type="ECO:0000313" key="3">
    <source>
        <dbReference type="Proteomes" id="UP001595979"/>
    </source>
</evidence>
<evidence type="ECO:0000256" key="1">
    <source>
        <dbReference type="SAM" id="Phobius"/>
    </source>
</evidence>
<name>A0ABW1DGK7_9DEIO</name>
<keyword evidence="1" id="KW-0812">Transmembrane</keyword>
<keyword evidence="3" id="KW-1185">Reference proteome</keyword>
<feature type="transmembrane region" description="Helical" evidence="1">
    <location>
        <begin position="36"/>
        <end position="55"/>
    </location>
</feature>
<evidence type="ECO:0000313" key="2">
    <source>
        <dbReference type="EMBL" id="MFC5847882.1"/>
    </source>
</evidence>
<accession>A0ABW1DGK7</accession>
<gene>
    <name evidence="2" type="ORF">ACFPQ6_06120</name>
</gene>
<comment type="caution">
    <text evidence="2">The sequence shown here is derived from an EMBL/GenBank/DDBJ whole genome shotgun (WGS) entry which is preliminary data.</text>
</comment>
<proteinExistence type="predicted"/>
<sequence length="113" mass="11838">MDKIVGLGLPGLLLLLLIGTSGLAGAAAVTASLALLGGPFGMLGGIAALGILAMISRSVSGYGFENLLRKVVDRLKNQGKSEKDIMEYVNELPVSSDLKQKMRDYLTSAFRGL</sequence>
<keyword evidence="1" id="KW-1133">Transmembrane helix</keyword>